<evidence type="ECO:0000313" key="1">
    <source>
        <dbReference type="EMBL" id="KAF9521753.1"/>
    </source>
</evidence>
<keyword evidence="2" id="KW-1185">Reference proteome</keyword>
<gene>
    <name evidence="1" type="ORF">CPB83DRAFT_900330</name>
</gene>
<name>A0A9P6E3B6_9AGAR</name>
<accession>A0A9P6E3B6</accession>
<sequence length="241" mass="27479">MNSSLSGTETLNSEAVPLHHAIASLSTNAPAIEARPANIRNRWMNRNFLPYERWGMPLETDNFVPPGKETPLGVTLDKMVRYPYSGAVVTVVFDTKLDTSFQDNILCTLEKNLWFANPDQPQYFDNIEKGVIKLEDADPKKFTRGDIVWVSFRLSPFAFRLGIFVGVGWQTETIPLEFIRVGRIPETFYDVAAWQKNPEYSYRKPDGHDESTSALKRKSSNLELDIKHQFPLVVFSFCPSQ</sequence>
<dbReference type="OrthoDB" id="3034725at2759"/>
<reference evidence="1" key="1">
    <citation type="submission" date="2020-11" db="EMBL/GenBank/DDBJ databases">
        <authorList>
            <consortium name="DOE Joint Genome Institute"/>
            <person name="Ahrendt S."/>
            <person name="Riley R."/>
            <person name="Andreopoulos W."/>
            <person name="Labutti K."/>
            <person name="Pangilinan J."/>
            <person name="Ruiz-Duenas F.J."/>
            <person name="Barrasa J.M."/>
            <person name="Sanchez-Garcia M."/>
            <person name="Camarero S."/>
            <person name="Miyauchi S."/>
            <person name="Serrano A."/>
            <person name="Linde D."/>
            <person name="Babiker R."/>
            <person name="Drula E."/>
            <person name="Ayuso-Fernandez I."/>
            <person name="Pacheco R."/>
            <person name="Padilla G."/>
            <person name="Ferreira P."/>
            <person name="Barriuso J."/>
            <person name="Kellner H."/>
            <person name="Castanera R."/>
            <person name="Alfaro M."/>
            <person name="Ramirez L."/>
            <person name="Pisabarro A.G."/>
            <person name="Kuo A."/>
            <person name="Tritt A."/>
            <person name="Lipzen A."/>
            <person name="He G."/>
            <person name="Yan M."/>
            <person name="Ng V."/>
            <person name="Cullen D."/>
            <person name="Martin F."/>
            <person name="Rosso M.-N."/>
            <person name="Henrissat B."/>
            <person name="Hibbett D."/>
            <person name="Martinez A.T."/>
            <person name="Grigoriev I.V."/>
        </authorList>
    </citation>
    <scope>NUCLEOTIDE SEQUENCE</scope>
    <source>
        <strain evidence="1">CBS 506.95</strain>
    </source>
</reference>
<protein>
    <submittedName>
        <fullName evidence="1">Uncharacterized protein</fullName>
    </submittedName>
</protein>
<evidence type="ECO:0000313" key="2">
    <source>
        <dbReference type="Proteomes" id="UP000807306"/>
    </source>
</evidence>
<comment type="caution">
    <text evidence="1">The sequence shown here is derived from an EMBL/GenBank/DDBJ whole genome shotgun (WGS) entry which is preliminary data.</text>
</comment>
<dbReference type="Proteomes" id="UP000807306">
    <property type="component" value="Unassembled WGS sequence"/>
</dbReference>
<dbReference type="EMBL" id="MU157993">
    <property type="protein sequence ID" value="KAF9521753.1"/>
    <property type="molecule type" value="Genomic_DNA"/>
</dbReference>
<dbReference type="AlphaFoldDB" id="A0A9P6E3B6"/>
<proteinExistence type="predicted"/>
<organism evidence="1 2">
    <name type="scientific">Crepidotus variabilis</name>
    <dbReference type="NCBI Taxonomy" id="179855"/>
    <lineage>
        <taxon>Eukaryota</taxon>
        <taxon>Fungi</taxon>
        <taxon>Dikarya</taxon>
        <taxon>Basidiomycota</taxon>
        <taxon>Agaricomycotina</taxon>
        <taxon>Agaricomycetes</taxon>
        <taxon>Agaricomycetidae</taxon>
        <taxon>Agaricales</taxon>
        <taxon>Agaricineae</taxon>
        <taxon>Crepidotaceae</taxon>
        <taxon>Crepidotus</taxon>
    </lineage>
</organism>